<dbReference type="Proteomes" id="UP001331761">
    <property type="component" value="Unassembled WGS sequence"/>
</dbReference>
<dbReference type="SMART" id="SM00034">
    <property type="entry name" value="CLECT"/>
    <property type="match status" value="1"/>
</dbReference>
<keyword evidence="1" id="KW-1133">Transmembrane helix</keyword>
<gene>
    <name evidence="3" type="ORF">GCK32_012737</name>
</gene>
<keyword evidence="4" id="KW-1185">Reference proteome</keyword>
<dbReference type="Pfam" id="PF00059">
    <property type="entry name" value="Lectin_C"/>
    <property type="match status" value="1"/>
</dbReference>
<dbReference type="InterPro" id="IPR016187">
    <property type="entry name" value="CTDL_fold"/>
</dbReference>
<protein>
    <recommendedName>
        <fullName evidence="2">C-type lectin domain-containing protein</fullName>
    </recommendedName>
</protein>
<organism evidence="3 4">
    <name type="scientific">Trichostrongylus colubriformis</name>
    <name type="common">Black scour worm</name>
    <dbReference type="NCBI Taxonomy" id="6319"/>
    <lineage>
        <taxon>Eukaryota</taxon>
        <taxon>Metazoa</taxon>
        <taxon>Ecdysozoa</taxon>
        <taxon>Nematoda</taxon>
        <taxon>Chromadorea</taxon>
        <taxon>Rhabditida</taxon>
        <taxon>Rhabditina</taxon>
        <taxon>Rhabditomorpha</taxon>
        <taxon>Strongyloidea</taxon>
        <taxon>Trichostrongylidae</taxon>
        <taxon>Trichostrongylus</taxon>
    </lineage>
</organism>
<dbReference type="AlphaFoldDB" id="A0AAN8FZ85"/>
<dbReference type="PROSITE" id="PS50041">
    <property type="entry name" value="C_TYPE_LECTIN_2"/>
    <property type="match status" value="1"/>
</dbReference>
<evidence type="ECO:0000259" key="2">
    <source>
        <dbReference type="PROSITE" id="PS50041"/>
    </source>
</evidence>
<proteinExistence type="predicted"/>
<evidence type="ECO:0000313" key="3">
    <source>
        <dbReference type="EMBL" id="KAK5984147.1"/>
    </source>
</evidence>
<dbReference type="SUPFAM" id="SSF56436">
    <property type="entry name" value="C-type lectin-like"/>
    <property type="match status" value="1"/>
</dbReference>
<dbReference type="EMBL" id="WIXE01003212">
    <property type="protein sequence ID" value="KAK5984147.1"/>
    <property type="molecule type" value="Genomic_DNA"/>
</dbReference>
<dbReference type="PANTHER" id="PTHR22803">
    <property type="entry name" value="MANNOSE, PHOSPHOLIPASE, LECTIN RECEPTOR RELATED"/>
    <property type="match status" value="1"/>
</dbReference>
<sequence length="184" mass="21329">MRTDFNLPESEVTFIGRSAAISTLYFSLTMLKTTLFLFLVAALIPAPGTGVQQKRFRIHLDKMTFDEARDFCAKHDTWPVTINSQQENDFIHKVAVSQLVHSNTSMALVWIGLVRVGSKWEWSDHSPVNYTNWWTEYGQPDNDKGKENCVQMYVDGNPVPYAGRWNDLNCDHKAYFVCQYYRYI</sequence>
<keyword evidence="1" id="KW-0472">Membrane</keyword>
<feature type="domain" description="C-type lectin" evidence="2">
    <location>
        <begin position="51"/>
        <end position="179"/>
    </location>
</feature>
<reference evidence="3 4" key="1">
    <citation type="submission" date="2019-10" db="EMBL/GenBank/DDBJ databases">
        <title>Assembly and Annotation for the nematode Trichostrongylus colubriformis.</title>
        <authorList>
            <person name="Martin J."/>
        </authorList>
    </citation>
    <scope>NUCLEOTIDE SEQUENCE [LARGE SCALE GENOMIC DNA]</scope>
    <source>
        <strain evidence="3">G859</strain>
        <tissue evidence="3">Whole worm</tissue>
    </source>
</reference>
<feature type="transmembrane region" description="Helical" evidence="1">
    <location>
        <begin position="20"/>
        <end position="46"/>
    </location>
</feature>
<dbReference type="CDD" id="cd00037">
    <property type="entry name" value="CLECT"/>
    <property type="match status" value="1"/>
</dbReference>
<dbReference type="InterPro" id="IPR001304">
    <property type="entry name" value="C-type_lectin-like"/>
</dbReference>
<keyword evidence="1" id="KW-0812">Transmembrane</keyword>
<dbReference type="InterPro" id="IPR016186">
    <property type="entry name" value="C-type_lectin-like/link_sf"/>
</dbReference>
<accession>A0AAN8FZ85</accession>
<dbReference type="Gene3D" id="3.10.100.10">
    <property type="entry name" value="Mannose-Binding Protein A, subunit A"/>
    <property type="match status" value="1"/>
</dbReference>
<dbReference type="InterPro" id="IPR050111">
    <property type="entry name" value="C-type_lectin/snaclec_domain"/>
</dbReference>
<evidence type="ECO:0000313" key="4">
    <source>
        <dbReference type="Proteomes" id="UP001331761"/>
    </source>
</evidence>
<name>A0AAN8FZ85_TRICO</name>
<comment type="caution">
    <text evidence="3">The sequence shown here is derived from an EMBL/GenBank/DDBJ whole genome shotgun (WGS) entry which is preliminary data.</text>
</comment>
<evidence type="ECO:0000256" key="1">
    <source>
        <dbReference type="SAM" id="Phobius"/>
    </source>
</evidence>